<evidence type="ECO:0008006" key="4">
    <source>
        <dbReference type="Google" id="ProtNLM"/>
    </source>
</evidence>
<sequence>VPMYRLPNILLSVSVLTSLSVLGLCGFEEIEFNTPNLVLFANHCDEYWPVKLRRFLDKKNGFKVLNLYISAMYSQGFTDLEKLKTIEMPPYELNHVELQLHTLEESSAHVAFVNAVLWCCRPRSLTLRSSVPFEEQIDVVKFACKKLLEQEDQGHTNIQIVSPSSPEAHKHLLELNALSMASVYGGETISFIKEEGEGVEVISEN</sequence>
<dbReference type="AlphaFoldDB" id="A0AAD5C5A8"/>
<organism evidence="2 3">
    <name type="scientific">Ambrosia artemisiifolia</name>
    <name type="common">Common ragweed</name>
    <dbReference type="NCBI Taxonomy" id="4212"/>
    <lineage>
        <taxon>Eukaryota</taxon>
        <taxon>Viridiplantae</taxon>
        <taxon>Streptophyta</taxon>
        <taxon>Embryophyta</taxon>
        <taxon>Tracheophyta</taxon>
        <taxon>Spermatophyta</taxon>
        <taxon>Magnoliopsida</taxon>
        <taxon>eudicotyledons</taxon>
        <taxon>Gunneridae</taxon>
        <taxon>Pentapetalae</taxon>
        <taxon>asterids</taxon>
        <taxon>campanulids</taxon>
        <taxon>Asterales</taxon>
        <taxon>Asteraceae</taxon>
        <taxon>Asteroideae</taxon>
        <taxon>Heliantheae alliance</taxon>
        <taxon>Heliantheae</taxon>
        <taxon>Ambrosia</taxon>
    </lineage>
</organism>
<feature type="non-terminal residue" evidence="2">
    <location>
        <position position="1"/>
    </location>
</feature>
<gene>
    <name evidence="2" type="ORF">M8C21_012189</name>
</gene>
<proteinExistence type="predicted"/>
<protein>
    <recommendedName>
        <fullName evidence="4">FBD domain-containing protein</fullName>
    </recommendedName>
</protein>
<name>A0AAD5C5A8_AMBAR</name>
<dbReference type="Proteomes" id="UP001206925">
    <property type="component" value="Unassembled WGS sequence"/>
</dbReference>
<keyword evidence="1" id="KW-0732">Signal</keyword>
<comment type="caution">
    <text evidence="2">The sequence shown here is derived from an EMBL/GenBank/DDBJ whole genome shotgun (WGS) entry which is preliminary data.</text>
</comment>
<evidence type="ECO:0000313" key="2">
    <source>
        <dbReference type="EMBL" id="KAI7734286.1"/>
    </source>
</evidence>
<reference evidence="2" key="1">
    <citation type="submission" date="2022-06" db="EMBL/GenBank/DDBJ databases">
        <title>Uncovering the hologenomic basis of an extraordinary plant invasion.</title>
        <authorList>
            <person name="Bieker V.C."/>
            <person name="Martin M.D."/>
            <person name="Gilbert T."/>
            <person name="Hodgins K."/>
            <person name="Battlay P."/>
            <person name="Petersen B."/>
            <person name="Wilson J."/>
        </authorList>
    </citation>
    <scope>NUCLEOTIDE SEQUENCE</scope>
    <source>
        <strain evidence="2">AA19_3_7</strain>
        <tissue evidence="2">Leaf</tissue>
    </source>
</reference>
<feature type="signal peptide" evidence="1">
    <location>
        <begin position="1"/>
        <end position="23"/>
    </location>
</feature>
<dbReference type="EMBL" id="JAMZMK010009766">
    <property type="protein sequence ID" value="KAI7734286.1"/>
    <property type="molecule type" value="Genomic_DNA"/>
</dbReference>
<accession>A0AAD5C5A8</accession>
<evidence type="ECO:0000313" key="3">
    <source>
        <dbReference type="Proteomes" id="UP001206925"/>
    </source>
</evidence>
<evidence type="ECO:0000256" key="1">
    <source>
        <dbReference type="SAM" id="SignalP"/>
    </source>
</evidence>
<keyword evidence="3" id="KW-1185">Reference proteome</keyword>
<feature type="chain" id="PRO_5042125609" description="FBD domain-containing protein" evidence="1">
    <location>
        <begin position="24"/>
        <end position="205"/>
    </location>
</feature>